<organism evidence="1 2">
    <name type="scientific">Erythranthe guttata</name>
    <name type="common">Yellow monkey flower</name>
    <name type="synonym">Mimulus guttatus</name>
    <dbReference type="NCBI Taxonomy" id="4155"/>
    <lineage>
        <taxon>Eukaryota</taxon>
        <taxon>Viridiplantae</taxon>
        <taxon>Streptophyta</taxon>
        <taxon>Embryophyta</taxon>
        <taxon>Tracheophyta</taxon>
        <taxon>Spermatophyta</taxon>
        <taxon>Magnoliopsida</taxon>
        <taxon>eudicotyledons</taxon>
        <taxon>Gunneridae</taxon>
        <taxon>Pentapetalae</taxon>
        <taxon>asterids</taxon>
        <taxon>lamiids</taxon>
        <taxon>Lamiales</taxon>
        <taxon>Phrymaceae</taxon>
        <taxon>Erythranthe</taxon>
    </lineage>
</organism>
<dbReference type="PANTHER" id="PTHR31900:SF30">
    <property type="entry name" value="SUPERFAMILY PROTEIN, PUTATIVE-RELATED"/>
    <property type="match status" value="1"/>
</dbReference>
<keyword evidence="2" id="KW-1185">Reference proteome</keyword>
<dbReference type="Proteomes" id="UP000030748">
    <property type="component" value="Unassembled WGS sequence"/>
</dbReference>
<evidence type="ECO:0000313" key="2">
    <source>
        <dbReference type="Proteomes" id="UP000030748"/>
    </source>
</evidence>
<sequence>MLRKVENIHTFRLTQDVDCTDHQMEAWMTSATAHNLQNLELPYLFSVVVPRCVFTCKTLDDDTLQHLISGCPVLDELVICIGPFSWVPESCNLLTVKRLTVHLEFCIFSALLMSDLRLKLNAPALEYLQIIASFHEDRGSKLLLTSSCEANIYLNKDEKKQFDFVYQKSVLEFITWLGLLTFECRRIRLSYRTEVHC</sequence>
<reference evidence="1 2" key="1">
    <citation type="journal article" date="2013" name="Proc. Natl. Acad. Sci. U.S.A.">
        <title>Fine-scale variation in meiotic recombination in Mimulus inferred from population shotgun sequencing.</title>
        <authorList>
            <person name="Hellsten U."/>
            <person name="Wright K.M."/>
            <person name="Jenkins J."/>
            <person name="Shu S."/>
            <person name="Yuan Y."/>
            <person name="Wessler S.R."/>
            <person name="Schmutz J."/>
            <person name="Willis J.H."/>
            <person name="Rokhsar D.S."/>
        </authorList>
    </citation>
    <scope>NUCLEOTIDE SEQUENCE [LARGE SCALE GENOMIC DNA]</scope>
    <source>
        <strain evidence="2">cv. DUN x IM62</strain>
    </source>
</reference>
<proteinExistence type="predicted"/>
<protein>
    <recommendedName>
        <fullName evidence="3">FBD domain-containing protein</fullName>
    </recommendedName>
</protein>
<accession>A0A022QNZ5</accession>
<gene>
    <name evidence="1" type="ORF">MIMGU_mgv1a014216mg</name>
</gene>
<evidence type="ECO:0000313" key="1">
    <source>
        <dbReference type="EMBL" id="EYU29671.1"/>
    </source>
</evidence>
<dbReference type="AlphaFoldDB" id="A0A022QNZ5"/>
<name>A0A022QNZ5_ERYGU</name>
<dbReference type="InterPro" id="IPR050232">
    <property type="entry name" value="FBL13/AtMIF1-like"/>
</dbReference>
<dbReference type="EMBL" id="KI631172">
    <property type="protein sequence ID" value="EYU29671.1"/>
    <property type="molecule type" value="Genomic_DNA"/>
</dbReference>
<dbReference type="PANTHER" id="PTHR31900">
    <property type="entry name" value="F-BOX/RNI SUPERFAMILY PROTEIN-RELATED"/>
    <property type="match status" value="1"/>
</dbReference>
<evidence type="ECO:0008006" key="3">
    <source>
        <dbReference type="Google" id="ProtNLM"/>
    </source>
</evidence>